<dbReference type="Gene3D" id="3.30.479.20">
    <property type="entry name" value="Elongation factor Ts, dimerisation domain"/>
    <property type="match status" value="2"/>
</dbReference>
<dbReference type="GeneID" id="68093045"/>
<protein>
    <recommendedName>
        <fullName evidence="4">Elongation factor Ts, mitochondrial</fullName>
        <shortName evidence="4">EF-Ts</shortName>
        <shortName evidence="4">EF-TsMt</shortName>
    </recommendedName>
</protein>
<evidence type="ECO:0000259" key="6">
    <source>
        <dbReference type="Pfam" id="PF00889"/>
    </source>
</evidence>
<evidence type="ECO:0000256" key="2">
    <source>
        <dbReference type="ARBA" id="ARBA00022768"/>
    </source>
</evidence>
<comment type="subcellular location">
    <subcellularLocation>
        <location evidence="4">Mitochondrion</location>
    </subcellularLocation>
</comment>
<dbReference type="NCBIfam" id="TIGR00116">
    <property type="entry name" value="tsf"/>
    <property type="match status" value="1"/>
</dbReference>
<feature type="domain" description="Translation elongation factor EFTs/EF1B dimerisation" evidence="6">
    <location>
        <begin position="123"/>
        <end position="372"/>
    </location>
</feature>
<dbReference type="Gene3D" id="1.10.286.20">
    <property type="match status" value="1"/>
</dbReference>
<dbReference type="PANTHER" id="PTHR11741:SF0">
    <property type="entry name" value="ELONGATION FACTOR TS, MITOCHONDRIAL"/>
    <property type="match status" value="1"/>
</dbReference>
<keyword evidence="3 4" id="KW-0648">Protein biosynthesis</keyword>
<dbReference type="InterPro" id="IPR001816">
    <property type="entry name" value="Transl_elong_EFTs/EF1B"/>
</dbReference>
<keyword evidence="2 4" id="KW-0251">Elongation factor</keyword>
<comment type="caution">
    <text evidence="7">The sequence shown here is derived from an EMBL/GenBank/DDBJ whole genome shotgun (WGS) entry which is preliminary data.</text>
</comment>
<dbReference type="GO" id="GO:0070125">
    <property type="term" value="P:mitochondrial translational elongation"/>
    <property type="evidence" value="ECO:0007669"/>
    <property type="project" value="TreeGrafter"/>
</dbReference>
<dbReference type="SUPFAM" id="SSF46934">
    <property type="entry name" value="UBA-like"/>
    <property type="match status" value="1"/>
</dbReference>
<reference evidence="7 8" key="1">
    <citation type="journal article" date="2018" name="BMC Genomics">
        <title>The genome of Naegleria lovaniensis, the basis for a comparative approach to unravel pathogenicity factors of the human pathogenic amoeba N. fowleri.</title>
        <authorList>
            <person name="Liechti N."/>
            <person name="Schurch N."/>
            <person name="Bruggmann R."/>
            <person name="Wittwer M."/>
        </authorList>
    </citation>
    <scope>NUCLEOTIDE SEQUENCE [LARGE SCALE GENOMIC DNA]</scope>
    <source>
        <strain evidence="7 8">ATCC 30569</strain>
    </source>
</reference>
<dbReference type="InterPro" id="IPR009060">
    <property type="entry name" value="UBA-like_sf"/>
</dbReference>
<feature type="region of interest" description="Disordered" evidence="5">
    <location>
        <begin position="297"/>
        <end position="316"/>
    </location>
</feature>
<dbReference type="FunFam" id="1.10.8.10:FF:000001">
    <property type="entry name" value="Elongation factor Ts"/>
    <property type="match status" value="1"/>
</dbReference>
<organism evidence="7 8">
    <name type="scientific">Naegleria lovaniensis</name>
    <name type="common">Amoeba</name>
    <dbReference type="NCBI Taxonomy" id="51637"/>
    <lineage>
        <taxon>Eukaryota</taxon>
        <taxon>Discoba</taxon>
        <taxon>Heterolobosea</taxon>
        <taxon>Tetramitia</taxon>
        <taxon>Eutetramitia</taxon>
        <taxon>Vahlkampfiidae</taxon>
        <taxon>Naegleria</taxon>
    </lineage>
</organism>
<accession>A0AA88KNU7</accession>
<comment type="function">
    <text evidence="4">Associates with the EF-Tu.GDP complex and induces the exchange of GDP to GTP. It remains bound to the aminoacyl-tRNA.EF-Tu.GTP complex up to the GTP hydrolysis stage on the ribosome.</text>
</comment>
<dbReference type="PANTHER" id="PTHR11741">
    <property type="entry name" value="ELONGATION FACTOR TS"/>
    <property type="match status" value="1"/>
</dbReference>
<comment type="similarity">
    <text evidence="1 4">Belongs to the EF-Ts family.</text>
</comment>
<dbReference type="SUPFAM" id="SSF54713">
    <property type="entry name" value="Elongation factor Ts (EF-Ts), dimerisation domain"/>
    <property type="match status" value="2"/>
</dbReference>
<dbReference type="CDD" id="cd14275">
    <property type="entry name" value="UBA_EF-Ts"/>
    <property type="match status" value="1"/>
</dbReference>
<keyword evidence="8" id="KW-1185">Reference proteome</keyword>
<gene>
    <name evidence="7" type="ORF">C9374_000583</name>
</gene>
<name>A0AA88KNU7_NAELO</name>
<dbReference type="InterPro" id="IPR036402">
    <property type="entry name" value="EF-Ts_dimer_sf"/>
</dbReference>
<proteinExistence type="inferred from homology"/>
<dbReference type="GO" id="GO:0005739">
    <property type="term" value="C:mitochondrion"/>
    <property type="evidence" value="ECO:0007669"/>
    <property type="project" value="UniProtKB-SubCell"/>
</dbReference>
<evidence type="ECO:0000313" key="8">
    <source>
        <dbReference type="Proteomes" id="UP000816034"/>
    </source>
</evidence>
<dbReference type="InterPro" id="IPR014039">
    <property type="entry name" value="Transl_elong_EFTs/EF1B_dimer"/>
</dbReference>
<dbReference type="HAMAP" id="MF_00050">
    <property type="entry name" value="EF_Ts"/>
    <property type="match status" value="1"/>
</dbReference>
<dbReference type="Proteomes" id="UP000816034">
    <property type="component" value="Unassembled WGS sequence"/>
</dbReference>
<sequence>MRRSVVALSSRFASSHLKPFTSSTHSSSLNVLLCNTASIQRNLFTATPYVRGPPPMDLIKQLRVETDAPLGQCRKALEESGNDISKAKEWLRQKGLQTAAKKSSRTTQEGVIGLQQLGNEKCVLLEVNSETDFVINSDKFKEVIDECLNQLVKFNPSQTELSVEQNEQAFENEIVANSAIFGGNGSMKEKFNELVAVLRENVKPRRIKYMINTNTSEHQLVGYLHNSKGEKMGGVGSFVIVKAAPGSSKTPEQLQSLGRQIAMHICGMGPNYLTKEQVPAEVIQHERELLLKRLEEQQAEEKQKAEQEGKEYKPKPQDILNKMIEGQLNKQFLSDHVLLLQPWVLDQKMSVQQFCKDSGVEIVDFIRMKVGEGMQYKPKKSFAEEVAEQVKA</sequence>
<evidence type="ECO:0000256" key="1">
    <source>
        <dbReference type="ARBA" id="ARBA00005532"/>
    </source>
</evidence>
<evidence type="ECO:0000256" key="4">
    <source>
        <dbReference type="HAMAP-Rule" id="MF_03135"/>
    </source>
</evidence>
<evidence type="ECO:0000256" key="3">
    <source>
        <dbReference type="ARBA" id="ARBA00022917"/>
    </source>
</evidence>
<dbReference type="GO" id="GO:0003746">
    <property type="term" value="F:translation elongation factor activity"/>
    <property type="evidence" value="ECO:0007669"/>
    <property type="project" value="UniProtKB-UniRule"/>
</dbReference>
<evidence type="ECO:0000256" key="5">
    <source>
        <dbReference type="SAM" id="MobiDB-lite"/>
    </source>
</evidence>
<keyword evidence="4" id="KW-0496">Mitochondrion</keyword>
<dbReference type="AlphaFoldDB" id="A0AA88KNU7"/>
<dbReference type="EMBL" id="PYSW02000010">
    <property type="protein sequence ID" value="KAG2388419.1"/>
    <property type="molecule type" value="Genomic_DNA"/>
</dbReference>
<dbReference type="RefSeq" id="XP_044552411.1">
    <property type="nucleotide sequence ID" value="XM_044695623.1"/>
</dbReference>
<dbReference type="Pfam" id="PF00889">
    <property type="entry name" value="EF_TS"/>
    <property type="match status" value="1"/>
</dbReference>
<evidence type="ECO:0000313" key="7">
    <source>
        <dbReference type="EMBL" id="KAG2388419.1"/>
    </source>
</evidence>
<dbReference type="Gene3D" id="1.10.8.10">
    <property type="entry name" value="DNA helicase RuvA subunit, C-terminal domain"/>
    <property type="match status" value="1"/>
</dbReference>